<feature type="chain" id="PRO_5013695204" description="PDZ domain-containing protein" evidence="1">
    <location>
        <begin position="23"/>
        <end position="561"/>
    </location>
</feature>
<reference evidence="3 4" key="1">
    <citation type="submission" date="2017-09" db="EMBL/GenBank/DDBJ databases">
        <title>Depth-based differentiation of microbial function through sediment-hosted aquifers and enrichment of novel symbionts in the deep terrestrial subsurface.</title>
        <authorList>
            <person name="Probst A.J."/>
            <person name="Ladd B."/>
            <person name="Jarett J.K."/>
            <person name="Geller-Mcgrath D.E."/>
            <person name="Sieber C.M."/>
            <person name="Emerson J.B."/>
            <person name="Anantharaman K."/>
            <person name="Thomas B.C."/>
            <person name="Malmstrom R."/>
            <person name="Stieglmeier M."/>
            <person name="Klingl A."/>
            <person name="Woyke T."/>
            <person name="Ryan C.M."/>
            <person name="Banfield J.F."/>
        </authorList>
    </citation>
    <scope>NUCLEOTIDE SEQUENCE [LARGE SCALE GENOMIC DNA]</scope>
    <source>
        <strain evidence="3">CG11_big_fil_rev_8_21_14_0_20_42_13</strain>
    </source>
</reference>
<dbReference type="Gene3D" id="2.30.42.10">
    <property type="match status" value="2"/>
</dbReference>
<evidence type="ECO:0000313" key="3">
    <source>
        <dbReference type="EMBL" id="PIQ89738.1"/>
    </source>
</evidence>
<comment type="caution">
    <text evidence="3">The sequence shown here is derived from an EMBL/GenBank/DDBJ whole genome shotgun (WGS) entry which is preliminary data.</text>
</comment>
<evidence type="ECO:0000259" key="2">
    <source>
        <dbReference type="SMART" id="SM00228"/>
    </source>
</evidence>
<dbReference type="AlphaFoldDB" id="A0A2H0LZC3"/>
<dbReference type="SMART" id="SM00228">
    <property type="entry name" value="PDZ"/>
    <property type="match status" value="2"/>
</dbReference>
<sequence length="561" mass="64019">MIKKNIFLFLVFCCGINITAFAQESIPQERPQQDTYCYDFTQTVPVKVVDEVNREGAGLKNAFDIDFVIVVIPSLSGREVGEYTADLFSKWQVGKNTQGKKGILILIAKQEQRIKIEIGYDLEEVYTDMYAGQAEREILAQFLEQADWERGFLATIENFVERTYRMYKKGVDVRQVNSDGKEEYYSGGAGAKTVFDFGSALKKPLPQAPEKLRDYFGAQAVPQLAFERYMEFNARDMNDYTLDLFSDLSKEFFSHWRTSSGQRRAEAEASSGKTYITKIKGHYAVLMAPPETSVNDFITQCPYFFIKTEKGWQIDINTMARSLIMGGPSWHFLSTTHPYMFAFENYLIKTNRYYPFDGQKAFLGLTYSLWDDGSRGFKIYPEYDSPAKEAGISEGDMLVSIGGVEIKQAYQDWEMMKAYNPGDVLDVVVLRGDEKKTIKAKLSEPKSWINEFPYVKEEGDPWTGFYFGYSEPYERDIEDVQLSVLDVAEGSPAEKAGFKAGDLIYYVPGSEGRHVGFSDYKNLLKKVKPGDKVKLKLLRNLEDRLELELEFGSYSIGKEGF</sequence>
<organism evidence="3 4">
    <name type="scientific">Candidatus Ghiorseimicrobium undicola</name>
    <dbReference type="NCBI Taxonomy" id="1974746"/>
    <lineage>
        <taxon>Bacteria</taxon>
        <taxon>Pseudomonadati</taxon>
        <taxon>Candidatus Omnitrophota</taxon>
        <taxon>Candidatus Ghiorseimicrobium</taxon>
    </lineage>
</organism>
<dbReference type="InterPro" id="IPR001478">
    <property type="entry name" value="PDZ"/>
</dbReference>
<dbReference type="Proteomes" id="UP000229641">
    <property type="component" value="Unassembled WGS sequence"/>
</dbReference>
<evidence type="ECO:0000256" key="1">
    <source>
        <dbReference type="SAM" id="SignalP"/>
    </source>
</evidence>
<dbReference type="EMBL" id="PCWA01000016">
    <property type="protein sequence ID" value="PIQ89738.1"/>
    <property type="molecule type" value="Genomic_DNA"/>
</dbReference>
<dbReference type="Pfam" id="PF13180">
    <property type="entry name" value="PDZ_2"/>
    <property type="match status" value="2"/>
</dbReference>
<dbReference type="PANTHER" id="PTHR30373:SF2">
    <property type="entry name" value="UPF0603 PROTEIN YGCG"/>
    <property type="match status" value="1"/>
</dbReference>
<dbReference type="InterPro" id="IPR036034">
    <property type="entry name" value="PDZ_sf"/>
</dbReference>
<evidence type="ECO:0000313" key="4">
    <source>
        <dbReference type="Proteomes" id="UP000229641"/>
    </source>
</evidence>
<proteinExistence type="predicted"/>
<dbReference type="Pfam" id="PF04536">
    <property type="entry name" value="TPM_phosphatase"/>
    <property type="match status" value="1"/>
</dbReference>
<dbReference type="InterPro" id="IPR007621">
    <property type="entry name" value="TPM_dom"/>
</dbReference>
<feature type="signal peptide" evidence="1">
    <location>
        <begin position="1"/>
        <end position="22"/>
    </location>
</feature>
<name>A0A2H0LZC3_9BACT</name>
<gene>
    <name evidence="3" type="ORF">COV72_01425</name>
</gene>
<protein>
    <recommendedName>
        <fullName evidence="2">PDZ domain-containing protein</fullName>
    </recommendedName>
</protein>
<keyword evidence="1" id="KW-0732">Signal</keyword>
<feature type="domain" description="PDZ" evidence="2">
    <location>
        <begin position="361"/>
        <end position="433"/>
    </location>
</feature>
<dbReference type="PANTHER" id="PTHR30373">
    <property type="entry name" value="UPF0603 PROTEIN YGCG"/>
    <property type="match status" value="1"/>
</dbReference>
<dbReference type="Gene3D" id="3.10.310.50">
    <property type="match status" value="1"/>
</dbReference>
<feature type="domain" description="PDZ" evidence="2">
    <location>
        <begin position="463"/>
        <end position="541"/>
    </location>
</feature>
<dbReference type="SUPFAM" id="SSF50156">
    <property type="entry name" value="PDZ domain-like"/>
    <property type="match status" value="2"/>
</dbReference>
<accession>A0A2H0LZC3</accession>